<comment type="caution">
    <text evidence="1">The sequence shown here is derived from an EMBL/GenBank/DDBJ whole genome shotgun (WGS) entry which is preliminary data.</text>
</comment>
<dbReference type="Proteomes" id="UP001359559">
    <property type="component" value="Unassembled WGS sequence"/>
</dbReference>
<proteinExistence type="predicted"/>
<evidence type="ECO:0000313" key="1">
    <source>
        <dbReference type="EMBL" id="KAK7293708.1"/>
    </source>
</evidence>
<name>A0AAN9J7N9_CLITE</name>
<evidence type="ECO:0000313" key="2">
    <source>
        <dbReference type="Proteomes" id="UP001359559"/>
    </source>
</evidence>
<organism evidence="1 2">
    <name type="scientific">Clitoria ternatea</name>
    <name type="common">Butterfly pea</name>
    <dbReference type="NCBI Taxonomy" id="43366"/>
    <lineage>
        <taxon>Eukaryota</taxon>
        <taxon>Viridiplantae</taxon>
        <taxon>Streptophyta</taxon>
        <taxon>Embryophyta</taxon>
        <taxon>Tracheophyta</taxon>
        <taxon>Spermatophyta</taxon>
        <taxon>Magnoliopsida</taxon>
        <taxon>eudicotyledons</taxon>
        <taxon>Gunneridae</taxon>
        <taxon>Pentapetalae</taxon>
        <taxon>rosids</taxon>
        <taxon>fabids</taxon>
        <taxon>Fabales</taxon>
        <taxon>Fabaceae</taxon>
        <taxon>Papilionoideae</taxon>
        <taxon>50 kb inversion clade</taxon>
        <taxon>NPAAA clade</taxon>
        <taxon>indigoferoid/millettioid clade</taxon>
        <taxon>Phaseoleae</taxon>
        <taxon>Clitoria</taxon>
    </lineage>
</organism>
<dbReference type="AlphaFoldDB" id="A0AAN9J7N9"/>
<sequence length="98" mass="11170">MSFHLYILLRHVSLFPCLRHISLFHCLFVTFRHGLGGSIYIGTPQKKDYFLSAETPSAARAWVSTLHHPIFFFPVSASDHPTSEKTRLGFFTDSNSVE</sequence>
<keyword evidence="2" id="KW-1185">Reference proteome</keyword>
<protein>
    <submittedName>
        <fullName evidence="1">Uncharacterized protein</fullName>
    </submittedName>
</protein>
<reference evidence="1 2" key="1">
    <citation type="submission" date="2024-01" db="EMBL/GenBank/DDBJ databases">
        <title>The genomes of 5 underutilized Papilionoideae crops provide insights into root nodulation and disease resistance.</title>
        <authorList>
            <person name="Yuan L."/>
        </authorList>
    </citation>
    <scope>NUCLEOTIDE SEQUENCE [LARGE SCALE GENOMIC DNA]</scope>
    <source>
        <strain evidence="1">LY-2023</strain>
        <tissue evidence="1">Leaf</tissue>
    </source>
</reference>
<gene>
    <name evidence="1" type="ORF">RJT34_16581</name>
</gene>
<accession>A0AAN9J7N9</accession>
<dbReference type="EMBL" id="JAYKXN010000004">
    <property type="protein sequence ID" value="KAK7293708.1"/>
    <property type="molecule type" value="Genomic_DNA"/>
</dbReference>